<proteinExistence type="predicted"/>
<dbReference type="EMBL" id="BNJJ01000002">
    <property type="protein sequence ID" value="GHO82898.1"/>
    <property type="molecule type" value="Genomic_DNA"/>
</dbReference>
<accession>A0ABQ3VB73</accession>
<dbReference type="InterPro" id="IPR003754">
    <property type="entry name" value="4pyrrol_synth_uPrphyn_synth"/>
</dbReference>
<dbReference type="PANTHER" id="PTHR40082:SF1">
    <property type="entry name" value="BLR5956 PROTEIN"/>
    <property type="match status" value="1"/>
</dbReference>
<comment type="caution">
    <text evidence="2">The sequence shown here is derived from an EMBL/GenBank/DDBJ whole genome shotgun (WGS) entry which is preliminary data.</text>
</comment>
<dbReference type="InterPro" id="IPR036108">
    <property type="entry name" value="4pyrrol_syn_uPrphyn_synt_sf"/>
</dbReference>
<dbReference type="Pfam" id="PF02602">
    <property type="entry name" value="HEM4"/>
    <property type="match status" value="1"/>
</dbReference>
<evidence type="ECO:0000313" key="3">
    <source>
        <dbReference type="Proteomes" id="UP000635565"/>
    </source>
</evidence>
<dbReference type="PANTHER" id="PTHR40082">
    <property type="entry name" value="BLR5956 PROTEIN"/>
    <property type="match status" value="1"/>
</dbReference>
<dbReference type="SUPFAM" id="SSF69618">
    <property type="entry name" value="HemD-like"/>
    <property type="match status" value="1"/>
</dbReference>
<evidence type="ECO:0000259" key="1">
    <source>
        <dbReference type="Pfam" id="PF02602"/>
    </source>
</evidence>
<organism evidence="2 3">
    <name type="scientific">Dictyobacter formicarum</name>
    <dbReference type="NCBI Taxonomy" id="2778368"/>
    <lineage>
        <taxon>Bacteria</taxon>
        <taxon>Bacillati</taxon>
        <taxon>Chloroflexota</taxon>
        <taxon>Ktedonobacteria</taxon>
        <taxon>Ktedonobacterales</taxon>
        <taxon>Dictyobacteraceae</taxon>
        <taxon>Dictyobacter</taxon>
    </lineage>
</organism>
<protein>
    <recommendedName>
        <fullName evidence="1">Tetrapyrrole biosynthesis uroporphyrinogen III synthase domain-containing protein</fullName>
    </recommendedName>
</protein>
<name>A0ABQ3VB73_9CHLR</name>
<reference evidence="2 3" key="1">
    <citation type="journal article" date="2021" name="Int. J. Syst. Evol. Microbiol.">
        <title>Reticulibacter mediterranei gen. nov., sp. nov., within the new family Reticulibacteraceae fam. nov., and Ktedonospora formicarum gen. nov., sp. nov., Ktedonobacter robiniae sp. nov., Dictyobacter formicarum sp. nov. and Dictyobacter arantiisoli sp. nov., belonging to the class Ktedonobacteria.</title>
        <authorList>
            <person name="Yabe S."/>
            <person name="Zheng Y."/>
            <person name="Wang C.M."/>
            <person name="Sakai Y."/>
            <person name="Abe K."/>
            <person name="Yokota A."/>
            <person name="Donadio S."/>
            <person name="Cavaletti L."/>
            <person name="Monciardini P."/>
        </authorList>
    </citation>
    <scope>NUCLEOTIDE SEQUENCE [LARGE SCALE GENOMIC DNA]</scope>
    <source>
        <strain evidence="2 3">SOSP1-9</strain>
    </source>
</reference>
<dbReference type="Gene3D" id="3.40.50.10090">
    <property type="match status" value="2"/>
</dbReference>
<evidence type="ECO:0000313" key="2">
    <source>
        <dbReference type="EMBL" id="GHO82898.1"/>
    </source>
</evidence>
<keyword evidence="3" id="KW-1185">Reference proteome</keyword>
<feature type="domain" description="Tetrapyrrole biosynthesis uroporphyrinogen III synthase" evidence="1">
    <location>
        <begin position="26"/>
        <end position="279"/>
    </location>
</feature>
<dbReference type="CDD" id="cd06578">
    <property type="entry name" value="HemD"/>
    <property type="match status" value="1"/>
</dbReference>
<gene>
    <name evidence="2" type="ORF">KSZ_09040</name>
</gene>
<dbReference type="InterPro" id="IPR039793">
    <property type="entry name" value="UROS/Hem4"/>
</dbReference>
<sequence length="298" mass="32880">MFKHSIVSLQGKRILVTRTREQASVLCERLRSLGAIPIEFPTIHIVPPEDWTELDQALKRLYAHDSSAYDWLILTSANGVHICMQRLQTIGYEPAALHTNQSVRIATIGPATAAALAQYGVTADLIPDEYIAEGVISALQKDADERQTPLSGQRILLARAAEARKILLTELRQAGAQVDEVPAYYTVPVARDDERGREVLQLLQQGQLDILTFTSSSTVRNFVAWLQSCAADATTPSLDDINQHVQLASIGPITSQTARELGLKVDIEATEFTIDGLVQAIVLHEENYGRSSNHNTYR</sequence>
<dbReference type="RefSeq" id="WP_201360537.1">
    <property type="nucleotide sequence ID" value="NZ_BNJJ01000002.1"/>
</dbReference>
<dbReference type="Proteomes" id="UP000635565">
    <property type="component" value="Unassembled WGS sequence"/>
</dbReference>